<keyword evidence="5 8" id="KW-0812">Transmembrane</keyword>
<dbReference type="HOGENOM" id="CLU_050494_0_0_6"/>
<evidence type="ECO:0000256" key="6">
    <source>
        <dbReference type="ARBA" id="ARBA00022989"/>
    </source>
</evidence>
<dbReference type="CDD" id="cd06550">
    <property type="entry name" value="TM_ABC_iron-siderophores_like"/>
    <property type="match status" value="1"/>
</dbReference>
<feature type="transmembrane region" description="Helical" evidence="8">
    <location>
        <begin position="266"/>
        <end position="284"/>
    </location>
</feature>
<protein>
    <submittedName>
        <fullName evidence="9">Ferric siderophore ABC transporter, permease protein</fullName>
    </submittedName>
</protein>
<dbReference type="RefSeq" id="WP_017821245.1">
    <property type="nucleotide sequence ID" value="NC_022359.1"/>
</dbReference>
<dbReference type="PANTHER" id="PTHR30472:SF19">
    <property type="entry name" value="PETROBACTIN IMPORT SYSTEM PERMEASE PROTEIN YCLO"/>
    <property type="match status" value="1"/>
</dbReference>
<feature type="transmembrane region" description="Helical" evidence="8">
    <location>
        <begin position="290"/>
        <end position="311"/>
    </location>
</feature>
<dbReference type="EMBL" id="CP006719">
    <property type="protein sequence ID" value="AGV18915.1"/>
    <property type="molecule type" value="Genomic_DNA"/>
</dbReference>
<comment type="subcellular location">
    <subcellularLocation>
        <location evidence="1">Cell membrane</location>
        <topology evidence="1">Multi-pass membrane protein</topology>
    </subcellularLocation>
</comment>
<evidence type="ECO:0000256" key="5">
    <source>
        <dbReference type="ARBA" id="ARBA00022692"/>
    </source>
</evidence>
<keyword evidence="7 8" id="KW-0472">Membrane</keyword>
<dbReference type="Pfam" id="PF01032">
    <property type="entry name" value="FecCD"/>
    <property type="match status" value="1"/>
</dbReference>
<keyword evidence="3" id="KW-0813">Transport</keyword>
<feature type="transmembrane region" description="Helical" evidence="8">
    <location>
        <begin position="7"/>
        <end position="24"/>
    </location>
</feature>
<sequence>MRSHYSNMLVSIILVCILSIAFIFTNSGWDFDYVIPKRLIKLGAIVIGGSCVAISAVIFQALAGNRILTPSIMGYESVYLVWQTLLLLLAGTSGIATLGVVGNFAVSAILILLYSLAIQSWVLNRFKHDMHQVLLIGFVLTMVLTTLAQFIQLRISPGEFSILQGLSYTSFERAKPSTLLFSSIALSVLALFANRWSRELDVIGLGRDQAMSLGLNDKQYVPKFFAVIAILVAISTSLIGPTAFMGIFIANIAYSVTSAPNYRHTLLVACAIAIVMFLSGQLLVEHLFNFKTTVSILVNVLCGGYFLAITIRARSQI</sequence>
<name>A0A2I3CIQ6_VIBAX</name>
<comment type="similarity">
    <text evidence="2">Belongs to the binding-protein-dependent transport system permease family. FecCD subfamily.</text>
</comment>
<evidence type="ECO:0000256" key="4">
    <source>
        <dbReference type="ARBA" id="ARBA00022475"/>
    </source>
</evidence>
<evidence type="ECO:0000256" key="1">
    <source>
        <dbReference type="ARBA" id="ARBA00004651"/>
    </source>
</evidence>
<evidence type="ECO:0000313" key="10">
    <source>
        <dbReference type="Proteomes" id="UP000016714"/>
    </source>
</evidence>
<dbReference type="GO" id="GO:0033214">
    <property type="term" value="P:siderophore-iron import into cell"/>
    <property type="evidence" value="ECO:0007669"/>
    <property type="project" value="TreeGrafter"/>
</dbReference>
<evidence type="ECO:0000256" key="7">
    <source>
        <dbReference type="ARBA" id="ARBA00023136"/>
    </source>
</evidence>
<accession>A0A2I3CIQ6</accession>
<dbReference type="KEGG" id="vag:N646_3105"/>
<feature type="transmembrane region" description="Helical" evidence="8">
    <location>
        <begin position="85"/>
        <end position="113"/>
    </location>
</feature>
<evidence type="ECO:0000256" key="2">
    <source>
        <dbReference type="ARBA" id="ARBA00007935"/>
    </source>
</evidence>
<evidence type="ECO:0000313" key="9">
    <source>
        <dbReference type="EMBL" id="AGV18915.1"/>
    </source>
</evidence>
<feature type="transmembrane region" description="Helical" evidence="8">
    <location>
        <begin position="224"/>
        <end position="254"/>
    </location>
</feature>
<reference evidence="9 10" key="1">
    <citation type="journal article" date="2015" name="Genome Announc.">
        <title>Complete genome sequence of Vibrio alginolyticus ATCC 17749.</title>
        <authorList>
            <person name="Liu X.F."/>
            <person name="Cao Y."/>
            <person name="Zhang H.L."/>
            <person name="Chen Y.J."/>
            <person name="Hu C.J."/>
        </authorList>
    </citation>
    <scope>NUCLEOTIDE SEQUENCE [LARGE SCALE GENOMIC DNA]</scope>
    <source>
        <strain evidence="10">ATCC 17749 / DSM 2171 / NBRC 15630 / NCIMB 1903 / NCTC 12160 / XII-53</strain>
    </source>
</reference>
<dbReference type="GO" id="GO:0022857">
    <property type="term" value="F:transmembrane transporter activity"/>
    <property type="evidence" value="ECO:0007669"/>
    <property type="project" value="InterPro"/>
</dbReference>
<dbReference type="InterPro" id="IPR000522">
    <property type="entry name" value="ABC_transptr_permease_BtuC"/>
</dbReference>
<dbReference type="SUPFAM" id="SSF81345">
    <property type="entry name" value="ABC transporter involved in vitamin B12 uptake, BtuC"/>
    <property type="match status" value="1"/>
</dbReference>
<feature type="transmembrane region" description="Helical" evidence="8">
    <location>
        <begin position="44"/>
        <end position="64"/>
    </location>
</feature>
<dbReference type="Gene3D" id="1.10.3470.10">
    <property type="entry name" value="ABC transporter involved in vitamin B12 uptake, BtuC"/>
    <property type="match status" value="1"/>
</dbReference>
<evidence type="ECO:0000256" key="3">
    <source>
        <dbReference type="ARBA" id="ARBA00022448"/>
    </source>
</evidence>
<dbReference type="PANTHER" id="PTHR30472">
    <property type="entry name" value="FERRIC ENTEROBACTIN TRANSPORT SYSTEM PERMEASE PROTEIN"/>
    <property type="match status" value="1"/>
</dbReference>
<dbReference type="GO" id="GO:0005886">
    <property type="term" value="C:plasma membrane"/>
    <property type="evidence" value="ECO:0007669"/>
    <property type="project" value="UniProtKB-SubCell"/>
</dbReference>
<feature type="transmembrane region" description="Helical" evidence="8">
    <location>
        <begin position="133"/>
        <end position="153"/>
    </location>
</feature>
<evidence type="ECO:0000256" key="8">
    <source>
        <dbReference type="SAM" id="Phobius"/>
    </source>
</evidence>
<organism evidence="9 10">
    <name type="scientific">Vibrio alginolyticus (strain ATCC 17749 / DSM 2171 / NBRC 15630 / NCIMB 1903 / NCTC 12160 / XII-53)</name>
    <dbReference type="NCBI Taxonomy" id="1219076"/>
    <lineage>
        <taxon>Bacteria</taxon>
        <taxon>Pseudomonadati</taxon>
        <taxon>Pseudomonadota</taxon>
        <taxon>Gammaproteobacteria</taxon>
        <taxon>Vibrionales</taxon>
        <taxon>Vibrionaceae</taxon>
        <taxon>Vibrio</taxon>
    </lineage>
</organism>
<dbReference type="InterPro" id="IPR037294">
    <property type="entry name" value="ABC_BtuC-like"/>
</dbReference>
<dbReference type="AlphaFoldDB" id="A0A2I3CIQ6"/>
<gene>
    <name evidence="9" type="ORF">N646_3105</name>
</gene>
<keyword evidence="6 8" id="KW-1133">Transmembrane helix</keyword>
<dbReference type="Proteomes" id="UP000016714">
    <property type="component" value="Chromosome 2"/>
</dbReference>
<keyword evidence="4" id="KW-1003">Cell membrane</keyword>
<proteinExistence type="inferred from homology"/>